<dbReference type="VEuPathDB" id="VectorBase:ISCP_020892"/>
<dbReference type="HOGENOM" id="CLU_765676_0_0_1"/>
<evidence type="ECO:0000259" key="2">
    <source>
        <dbReference type="Pfam" id="PF01431"/>
    </source>
</evidence>
<dbReference type="EMBL" id="ABJB010531311">
    <property type="status" value="NOT_ANNOTATED_CDS"/>
    <property type="molecule type" value="Genomic_DNA"/>
</dbReference>
<dbReference type="PANTHER" id="PTHR11733:SF241">
    <property type="entry name" value="GH26575P-RELATED"/>
    <property type="match status" value="1"/>
</dbReference>
<dbReference type="PANTHER" id="PTHR11733">
    <property type="entry name" value="ZINC METALLOPROTEASE FAMILY M13 NEPRILYSIN-RELATED"/>
    <property type="match status" value="1"/>
</dbReference>
<feature type="domain" description="Peptidase M13 C-terminal" evidence="2">
    <location>
        <begin position="164"/>
        <end position="351"/>
    </location>
</feature>
<dbReference type="InterPro" id="IPR000718">
    <property type="entry name" value="Peptidase_M13"/>
</dbReference>
<dbReference type="GO" id="GO:0004222">
    <property type="term" value="F:metalloendopeptidase activity"/>
    <property type="evidence" value="ECO:0000318"/>
    <property type="project" value="GO_Central"/>
</dbReference>
<proteinExistence type="predicted"/>
<dbReference type="GO" id="GO:0005886">
    <property type="term" value="C:plasma membrane"/>
    <property type="evidence" value="ECO:0000318"/>
    <property type="project" value="GO_Central"/>
</dbReference>
<dbReference type="STRING" id="6945.B7PYA2"/>
<protein>
    <recommendedName>
        <fullName evidence="2">Peptidase M13 C-terminal domain-containing protein</fullName>
    </recommendedName>
</protein>
<dbReference type="Proteomes" id="UP000001555">
    <property type="component" value="Unassembled WGS sequence"/>
</dbReference>
<dbReference type="GO" id="GO:0016485">
    <property type="term" value="P:protein processing"/>
    <property type="evidence" value="ECO:0000318"/>
    <property type="project" value="GO_Central"/>
</dbReference>
<dbReference type="InParanoid" id="B7PYA2"/>
<reference evidence="3 5" key="1">
    <citation type="submission" date="2008-03" db="EMBL/GenBank/DDBJ databases">
        <title>Annotation of Ixodes scapularis.</title>
        <authorList>
            <consortium name="Ixodes scapularis Genome Project Consortium"/>
            <person name="Caler E."/>
            <person name="Hannick L.I."/>
            <person name="Bidwell S."/>
            <person name="Joardar V."/>
            <person name="Thiagarajan M."/>
            <person name="Amedeo P."/>
            <person name="Galinsky K.J."/>
            <person name="Schobel S."/>
            <person name="Inman J."/>
            <person name="Hostetler J."/>
            <person name="Miller J."/>
            <person name="Hammond M."/>
            <person name="Megy K."/>
            <person name="Lawson D."/>
            <person name="Kodira C."/>
            <person name="Sutton G."/>
            <person name="Meyer J."/>
            <person name="Hill C.A."/>
            <person name="Birren B."/>
            <person name="Nene V."/>
            <person name="Collins F."/>
            <person name="Alarcon-Chaidez F."/>
            <person name="Wikel S."/>
            <person name="Strausberg R."/>
        </authorList>
    </citation>
    <scope>NUCLEOTIDE SEQUENCE [LARGE SCALE GENOMIC DNA]</scope>
    <source>
        <strain evidence="5">Wikel</strain>
        <strain evidence="3">Wikel colony</strain>
    </source>
</reference>
<feature type="compositionally biased region" description="Basic and acidic residues" evidence="1">
    <location>
        <begin position="15"/>
        <end position="25"/>
    </location>
</feature>
<evidence type="ECO:0000256" key="1">
    <source>
        <dbReference type="SAM" id="MobiDB-lite"/>
    </source>
</evidence>
<dbReference type="EMBL" id="DS818626">
    <property type="protein sequence ID" value="EEC11574.1"/>
    <property type="molecule type" value="Genomic_DNA"/>
</dbReference>
<dbReference type="Gene3D" id="3.40.390.10">
    <property type="entry name" value="Collagenase (Catalytic Domain)"/>
    <property type="match status" value="1"/>
</dbReference>
<name>B7PYA2_IXOSC</name>
<dbReference type="VEuPathDB" id="VectorBase:ISCW009889"/>
<dbReference type="VEuPathDB" id="VectorBase:ISCI009889"/>
<keyword evidence="5" id="KW-1185">Reference proteome</keyword>
<dbReference type="EnsemblMetazoa" id="ISCW009889-RA">
    <property type="protein sequence ID" value="ISCW009889-PA"/>
    <property type="gene ID" value="ISCW009889"/>
</dbReference>
<dbReference type="OrthoDB" id="6508491at2759"/>
<sequence>MSKERSQRQPPLAALDEKSQSEPRPEPSASALVEHGDSRRPSVSVNEGDLGSMPPVGEHPRKSLGSLDFGDSGPEKSDPLTAAPVSGDNVDIAKEFLEGIWDAYYDGVKSGGDYFDRYVSASRVHYQNYLLSTNVTQRHRPLAEFIFPSRIVDLKLLSGPARENVFYDSRDNTLILPAGALQPPYYDSNSPLGLVFGGLGTLIARDLVNELFHTPEGVLKEDQSKNVFSRKSQCLLDEMMKGMASNASLDSSSVITDVFTLRVAFEGYHIFMGTEEDNTLQGVAELTPDQLFFISAVRTLCTNIRERHFAQVVLLKKSVTEMKLIDTAVMQMREFDDTFHCEKKDSATLKQNFFNKCVYTSS</sequence>
<dbReference type="Pfam" id="PF01431">
    <property type="entry name" value="Peptidase_M13"/>
    <property type="match status" value="1"/>
</dbReference>
<organism>
    <name type="scientific">Ixodes scapularis</name>
    <name type="common">Black-legged tick</name>
    <name type="synonym">Deer tick</name>
    <dbReference type="NCBI Taxonomy" id="6945"/>
    <lineage>
        <taxon>Eukaryota</taxon>
        <taxon>Metazoa</taxon>
        <taxon>Ecdysozoa</taxon>
        <taxon>Arthropoda</taxon>
        <taxon>Chelicerata</taxon>
        <taxon>Arachnida</taxon>
        <taxon>Acari</taxon>
        <taxon>Parasitiformes</taxon>
        <taxon>Ixodida</taxon>
        <taxon>Ixodoidea</taxon>
        <taxon>Ixodidae</taxon>
        <taxon>Ixodinae</taxon>
        <taxon>Ixodes</taxon>
    </lineage>
</organism>
<dbReference type="AlphaFoldDB" id="B7PYA2"/>
<dbReference type="PROSITE" id="PS51885">
    <property type="entry name" value="NEPRILYSIN"/>
    <property type="match status" value="1"/>
</dbReference>
<reference evidence="4" key="2">
    <citation type="submission" date="2020-05" db="UniProtKB">
        <authorList>
            <consortium name="EnsemblMetazoa"/>
        </authorList>
    </citation>
    <scope>IDENTIFICATION</scope>
    <source>
        <strain evidence="4">wikel</strain>
    </source>
</reference>
<accession>B7PYA2</accession>
<dbReference type="InterPro" id="IPR024079">
    <property type="entry name" value="MetalloPept_cat_dom_sf"/>
</dbReference>
<evidence type="ECO:0000313" key="4">
    <source>
        <dbReference type="EnsemblMetazoa" id="ISCW009889-PA"/>
    </source>
</evidence>
<dbReference type="SUPFAM" id="SSF55486">
    <property type="entry name" value="Metalloproteases ('zincins'), catalytic domain"/>
    <property type="match status" value="1"/>
</dbReference>
<dbReference type="PaxDb" id="6945-B7PYA2"/>
<evidence type="ECO:0000313" key="5">
    <source>
        <dbReference type="Proteomes" id="UP000001555"/>
    </source>
</evidence>
<gene>
    <name evidence="3" type="ORF">IscW_ISCW009889</name>
</gene>
<feature type="region of interest" description="Disordered" evidence="1">
    <location>
        <begin position="1"/>
        <end position="85"/>
    </location>
</feature>
<dbReference type="InterPro" id="IPR018497">
    <property type="entry name" value="Peptidase_M13_C"/>
</dbReference>
<evidence type="ECO:0000313" key="3">
    <source>
        <dbReference type="EMBL" id="EEC11574.1"/>
    </source>
</evidence>